<dbReference type="InterPro" id="IPR004808">
    <property type="entry name" value="AP_endonuc_1"/>
</dbReference>
<evidence type="ECO:0000256" key="7">
    <source>
        <dbReference type="ARBA" id="ARBA00022842"/>
    </source>
</evidence>
<feature type="active site" description="Proton acceptor" evidence="9">
    <location>
        <position position="296"/>
    </location>
</feature>
<dbReference type="GO" id="GO:0006284">
    <property type="term" value="P:base-excision repair"/>
    <property type="evidence" value="ECO:0007669"/>
    <property type="project" value="TreeGrafter"/>
</dbReference>
<feature type="binding site" evidence="10">
    <location>
        <position position="296"/>
    </location>
    <ligand>
        <name>Mg(2+)</name>
        <dbReference type="ChEBI" id="CHEBI:18420"/>
        <label>1</label>
    </ligand>
</feature>
<feature type="active site" description="Proton donor/acceptor" evidence="9">
    <location>
        <position position="206"/>
    </location>
</feature>
<feature type="site" description="Interaction with DNA substrate" evidence="11">
    <location>
        <position position="296"/>
    </location>
</feature>
<dbReference type="GO" id="GO:0008081">
    <property type="term" value="F:phosphoric diester hydrolase activity"/>
    <property type="evidence" value="ECO:0007669"/>
    <property type="project" value="TreeGrafter"/>
</dbReference>
<dbReference type="SUPFAM" id="SSF56219">
    <property type="entry name" value="DNase I-like"/>
    <property type="match status" value="1"/>
</dbReference>
<dbReference type="GO" id="GO:0046872">
    <property type="term" value="F:metal ion binding"/>
    <property type="evidence" value="ECO:0007669"/>
    <property type="project" value="UniProtKB-KW"/>
</dbReference>
<dbReference type="GeneTree" id="ENSGT00960000189322"/>
<proteinExistence type="inferred from homology"/>
<evidence type="ECO:0000313" key="15">
    <source>
        <dbReference type="Proteomes" id="UP000694559"/>
    </source>
</evidence>
<comment type="catalytic activity">
    <reaction evidence="1">
        <text>Exonucleolytic cleavage in the 3'- to 5'-direction to yield nucleoside 5'-phosphates.</text>
        <dbReference type="EC" id="3.1.11.2"/>
    </reaction>
</comment>
<feature type="binding site" evidence="10">
    <location>
        <position position="208"/>
    </location>
    <ligand>
        <name>Mg(2+)</name>
        <dbReference type="ChEBI" id="CHEBI:18420"/>
        <label>1</label>
    </ligand>
</feature>
<evidence type="ECO:0000259" key="13">
    <source>
        <dbReference type="Pfam" id="PF03372"/>
    </source>
</evidence>
<reference evidence="14" key="2">
    <citation type="submission" date="2025-09" db="UniProtKB">
        <authorList>
            <consortium name="Ensembl"/>
        </authorList>
    </citation>
    <scope>IDENTIFICATION</scope>
</reference>
<feature type="compositionally biased region" description="Basic and acidic residues" evidence="12">
    <location>
        <begin position="17"/>
        <end position="27"/>
    </location>
</feature>
<dbReference type="InterPro" id="IPR005135">
    <property type="entry name" value="Endo/exonuclease/phosphatase"/>
</dbReference>
<dbReference type="PANTHER" id="PTHR22748">
    <property type="entry name" value="AP ENDONUCLEASE"/>
    <property type="match status" value="1"/>
</dbReference>
<dbReference type="OMA" id="VWRERNI"/>
<dbReference type="EC" id="3.1.11.2" evidence="3"/>
<feature type="binding site" evidence="10">
    <location>
        <position position="206"/>
    </location>
    <ligand>
        <name>Mg(2+)</name>
        <dbReference type="ChEBI" id="CHEBI:18420"/>
        <label>1</label>
    </ligand>
</feature>
<keyword evidence="15" id="KW-1185">Reference proteome</keyword>
<feature type="domain" description="Endonuclease/exonuclease/phosphatase" evidence="13">
    <location>
        <begin position="74"/>
        <end position="210"/>
    </location>
</feature>
<feature type="binding site" evidence="10">
    <location>
        <position position="295"/>
    </location>
    <ligand>
        <name>Mg(2+)</name>
        <dbReference type="ChEBI" id="CHEBI:18420"/>
        <label>1</label>
    </ligand>
</feature>
<dbReference type="Ensembl" id="ENSNNAT00000003743.1">
    <property type="protein sequence ID" value="ENSNNAP00000003568.1"/>
    <property type="gene ID" value="ENSNNAG00000002437.1"/>
</dbReference>
<dbReference type="PANTHER" id="PTHR22748:SF27">
    <property type="entry name" value="DNA-(APURINIC OR APYRIMIDINIC SITE) ENDONUCLEASE 2"/>
    <property type="match status" value="1"/>
</dbReference>
<keyword evidence="4 10" id="KW-0479">Metal-binding</keyword>
<dbReference type="AlphaFoldDB" id="A0A8C6VK66"/>
<feature type="site" description="Important for catalytic activity" evidence="11">
    <location>
        <position position="271"/>
    </location>
</feature>
<dbReference type="Proteomes" id="UP000694559">
    <property type="component" value="Unplaced"/>
</dbReference>
<keyword evidence="6" id="KW-0378">Hydrolase</keyword>
<evidence type="ECO:0000256" key="2">
    <source>
        <dbReference type="ARBA" id="ARBA00007092"/>
    </source>
</evidence>
<name>A0A8C6VK66_NAJNA</name>
<evidence type="ECO:0000256" key="10">
    <source>
        <dbReference type="PIRSR" id="PIRSR604808-2"/>
    </source>
</evidence>
<dbReference type="CDD" id="cd09076">
    <property type="entry name" value="L1-EN"/>
    <property type="match status" value="1"/>
</dbReference>
<organism evidence="14 15">
    <name type="scientific">Naja naja</name>
    <name type="common">Indian cobra</name>
    <dbReference type="NCBI Taxonomy" id="35670"/>
    <lineage>
        <taxon>Eukaryota</taxon>
        <taxon>Metazoa</taxon>
        <taxon>Chordata</taxon>
        <taxon>Craniata</taxon>
        <taxon>Vertebrata</taxon>
        <taxon>Euteleostomi</taxon>
        <taxon>Lepidosauria</taxon>
        <taxon>Squamata</taxon>
        <taxon>Bifurcata</taxon>
        <taxon>Unidentata</taxon>
        <taxon>Episquamata</taxon>
        <taxon>Toxicofera</taxon>
        <taxon>Serpentes</taxon>
        <taxon>Colubroidea</taxon>
        <taxon>Elapidae</taxon>
        <taxon>Elapinae</taxon>
        <taxon>Naja</taxon>
    </lineage>
</organism>
<keyword evidence="7 10" id="KW-0460">Magnesium</keyword>
<feature type="active site" evidence="9">
    <location>
        <position position="176"/>
    </location>
</feature>
<evidence type="ECO:0000256" key="4">
    <source>
        <dbReference type="ARBA" id="ARBA00022723"/>
    </source>
</evidence>
<dbReference type="OrthoDB" id="9909359at2759"/>
<dbReference type="GO" id="GO:0005634">
    <property type="term" value="C:nucleus"/>
    <property type="evidence" value="ECO:0007669"/>
    <property type="project" value="TreeGrafter"/>
</dbReference>
<feature type="binding site" evidence="10">
    <location>
        <position position="77"/>
    </location>
    <ligand>
        <name>Mg(2+)</name>
        <dbReference type="ChEBI" id="CHEBI:18420"/>
        <label>1</label>
    </ligand>
</feature>
<protein>
    <recommendedName>
        <fullName evidence="3">exodeoxyribonuclease III</fullName>
        <ecNumber evidence="3">3.1.11.2</ecNumber>
    </recommendedName>
</protein>
<evidence type="ECO:0000256" key="12">
    <source>
        <dbReference type="SAM" id="MobiDB-lite"/>
    </source>
</evidence>
<feature type="binding site" evidence="10">
    <location>
        <position position="106"/>
    </location>
    <ligand>
        <name>Mg(2+)</name>
        <dbReference type="ChEBI" id="CHEBI:18420"/>
        <label>1</label>
    </ligand>
</feature>
<dbReference type="GO" id="GO:0008311">
    <property type="term" value="F:double-stranded DNA 3'-5' DNA exonuclease activity"/>
    <property type="evidence" value="ECO:0007669"/>
    <property type="project" value="UniProtKB-EC"/>
</dbReference>
<keyword evidence="5" id="KW-0227">DNA damage</keyword>
<keyword evidence="8" id="KW-0234">DNA repair</keyword>
<dbReference type="Gene3D" id="3.60.10.10">
    <property type="entry name" value="Endonuclease/exonuclease/phosphatase"/>
    <property type="match status" value="1"/>
</dbReference>
<dbReference type="GO" id="GO:0003906">
    <property type="term" value="F:DNA-(apurinic or apyrimidinic site) endonuclease activity"/>
    <property type="evidence" value="ECO:0007669"/>
    <property type="project" value="TreeGrafter"/>
</dbReference>
<feature type="region of interest" description="Disordered" evidence="12">
    <location>
        <begin position="1"/>
        <end position="27"/>
    </location>
</feature>
<dbReference type="Pfam" id="PF03372">
    <property type="entry name" value="Exo_endo_phos"/>
    <property type="match status" value="1"/>
</dbReference>
<sequence>MFFEQQLNREGEDEDQEGVRREEREMSDVHKKVNIIDNKDEITEREITEGPRISELQEVPSTGSNRNTNLCDCISWNINGLNSPIKQKKLFKYLQIQKADIIALQEVHIAQKQKYLLENKKLGNLFLALDQKKKKGIVLYIKDWIPASLIYSDKEGRTLMVEVEIRKTKTLLVVIYAPNGPQESLFQKLHNKLKELQYQELCIIGDFNAVIDKSLDYKGNNTNLEKKKKLPKVFLDLTKEFNISDVWRERNIGKKQFTYYSNCHMSWSRLDMMWMTKKLNSEILDITMEPNVLADHNMISIELYLAKEKAKGKIKTITGCHGEMGVWPPRLGAVP</sequence>
<evidence type="ECO:0000256" key="11">
    <source>
        <dbReference type="PIRSR" id="PIRSR604808-3"/>
    </source>
</evidence>
<evidence type="ECO:0000256" key="3">
    <source>
        <dbReference type="ARBA" id="ARBA00012115"/>
    </source>
</evidence>
<accession>A0A8C6VK66</accession>
<reference evidence="14" key="1">
    <citation type="submission" date="2025-08" db="UniProtKB">
        <authorList>
            <consortium name="Ensembl"/>
        </authorList>
    </citation>
    <scope>IDENTIFICATION</scope>
</reference>
<evidence type="ECO:0000256" key="1">
    <source>
        <dbReference type="ARBA" id="ARBA00000493"/>
    </source>
</evidence>
<dbReference type="InterPro" id="IPR036691">
    <property type="entry name" value="Endo/exonu/phosph_ase_sf"/>
</dbReference>
<evidence type="ECO:0000256" key="6">
    <source>
        <dbReference type="ARBA" id="ARBA00022801"/>
    </source>
</evidence>
<feature type="site" description="Transition state stabilizer" evidence="11">
    <location>
        <position position="208"/>
    </location>
</feature>
<comment type="cofactor">
    <cofactor evidence="10">
        <name>Mg(2+)</name>
        <dbReference type="ChEBI" id="CHEBI:18420"/>
    </cofactor>
    <cofactor evidence="10">
        <name>Mn(2+)</name>
        <dbReference type="ChEBI" id="CHEBI:29035"/>
    </cofactor>
    <text evidence="10">Probably binds two magnesium or manganese ions per subunit.</text>
</comment>
<evidence type="ECO:0000256" key="5">
    <source>
        <dbReference type="ARBA" id="ARBA00022763"/>
    </source>
</evidence>
<evidence type="ECO:0000313" key="14">
    <source>
        <dbReference type="Ensembl" id="ENSNNAP00000003568.1"/>
    </source>
</evidence>
<evidence type="ECO:0000256" key="9">
    <source>
        <dbReference type="PIRSR" id="PIRSR604808-1"/>
    </source>
</evidence>
<keyword evidence="10" id="KW-0464">Manganese</keyword>
<evidence type="ECO:0000256" key="8">
    <source>
        <dbReference type="ARBA" id="ARBA00023204"/>
    </source>
</evidence>
<comment type="similarity">
    <text evidence="2">Belongs to the DNA repair enzymes AP/ExoA family.</text>
</comment>